<dbReference type="OrthoDB" id="288203at2759"/>
<evidence type="ECO:0000256" key="1">
    <source>
        <dbReference type="ARBA" id="ARBA00004141"/>
    </source>
</evidence>
<evidence type="ECO:0000256" key="2">
    <source>
        <dbReference type="ARBA" id="ARBA00022692"/>
    </source>
</evidence>
<feature type="transmembrane region" description="Helical" evidence="5">
    <location>
        <begin position="470"/>
        <end position="500"/>
    </location>
</feature>
<dbReference type="PROSITE" id="PS50801">
    <property type="entry name" value="STAS"/>
    <property type="match status" value="1"/>
</dbReference>
<protein>
    <recommendedName>
        <fullName evidence="6">STAS domain-containing protein</fullName>
    </recommendedName>
</protein>
<dbReference type="Proteomes" id="UP001107558">
    <property type="component" value="Chromosome 4"/>
</dbReference>
<comment type="caution">
    <text evidence="7">The sequence shown here is derived from an EMBL/GenBank/DDBJ whole genome shotgun (WGS) entry which is preliminary data.</text>
</comment>
<keyword evidence="4 5" id="KW-0472">Membrane</keyword>
<feature type="transmembrane region" description="Helical" evidence="5">
    <location>
        <begin position="438"/>
        <end position="455"/>
    </location>
</feature>
<dbReference type="SUPFAM" id="SSF52091">
    <property type="entry name" value="SpoIIaa-like"/>
    <property type="match status" value="1"/>
</dbReference>
<dbReference type="EMBL" id="JADBJN010000004">
    <property type="protein sequence ID" value="KAG5669107.1"/>
    <property type="molecule type" value="Genomic_DNA"/>
</dbReference>
<evidence type="ECO:0000256" key="3">
    <source>
        <dbReference type="ARBA" id="ARBA00022989"/>
    </source>
</evidence>
<feature type="domain" description="STAS" evidence="6">
    <location>
        <begin position="525"/>
        <end position="654"/>
    </location>
</feature>
<sequence>MNDKDIHISLTENGTNIKHSIPYEITRKVMKSEELEKFTGFEGHKNSFFQSIKSSIESIKFKTLIFNLIPILDWLPKYKIKSFLIGDVIAGITVSILAIPQGMAYGLLAGLDPVAGLYMAFFPVLIYFIFGSSRHVSVGTFAIVSIMTSKVVATYSDPNYGTPEAFKENSFSNYQVATAATLACGIFHLGMFVLQLGVVASLLSEALVSGFTTGSAIHVVITQTKDLLGISFPRHKGAFKAILSVKDIILQIPHANLYTVYVSVSCMIFLIIVNEILRPIVAKKTKLPIPAELIAVIVYTAVSYLMNFNENYKIDIVGKIPTGLPTPQFPSLNLVYMVAVDSIAITVVSYSIVVSMGLICAKKDKTYEVRPNQELLALGAANVFGSCFSCIPLACALSRTMVLYQLGGKTQIVSVVSALIILMLLLWIGPLFETLPRAILAAIIIVALKSMLWQFKDIKKYYKESKLDALVWLGTFCTVVIIDIDIGLLVGFILSLFTLYMKGFKSYSCMLGQVTGTEIYVDLKSHKNIKEIPGVKIFKYFGSINFATCSNFKKNLFENLNIDCHKIKAASHFDEKELNDRMKTLIIDLSAVAHLDVRGYRMILEIKNELKIMDVNVLLACVSDVVYTSIQRAVNIGDGEIEIFPTIHDAILFSEKKFE</sequence>
<gene>
    <name evidence="7" type="ORF">PVAND_017004</name>
</gene>
<feature type="transmembrane region" description="Helical" evidence="5">
    <location>
        <begin position="176"/>
        <end position="203"/>
    </location>
</feature>
<dbReference type="GO" id="GO:0016020">
    <property type="term" value="C:membrane"/>
    <property type="evidence" value="ECO:0007669"/>
    <property type="project" value="UniProtKB-SubCell"/>
</dbReference>
<comment type="subcellular location">
    <subcellularLocation>
        <location evidence="1">Membrane</location>
        <topology evidence="1">Multi-pass membrane protein</topology>
    </subcellularLocation>
</comment>
<dbReference type="CDD" id="cd07042">
    <property type="entry name" value="STAS_SulP_like_sulfate_transporter"/>
    <property type="match status" value="1"/>
</dbReference>
<feature type="transmembrane region" description="Helical" evidence="5">
    <location>
        <begin position="106"/>
        <end position="130"/>
    </location>
</feature>
<dbReference type="AlphaFoldDB" id="A0A9J6BHU9"/>
<feature type="transmembrane region" description="Helical" evidence="5">
    <location>
        <begin position="375"/>
        <end position="399"/>
    </location>
</feature>
<feature type="transmembrane region" description="Helical" evidence="5">
    <location>
        <begin position="80"/>
        <end position="99"/>
    </location>
</feature>
<proteinExistence type="predicted"/>
<feature type="transmembrane region" description="Helical" evidence="5">
    <location>
        <begin position="258"/>
        <end position="277"/>
    </location>
</feature>
<dbReference type="InterPro" id="IPR002645">
    <property type="entry name" value="STAS_dom"/>
</dbReference>
<dbReference type="InterPro" id="IPR011547">
    <property type="entry name" value="SLC26A/SulP_dom"/>
</dbReference>
<dbReference type="PANTHER" id="PTHR11814">
    <property type="entry name" value="SULFATE TRANSPORTER"/>
    <property type="match status" value="1"/>
</dbReference>
<organism evidence="7 8">
    <name type="scientific">Polypedilum vanderplanki</name>
    <name type="common">Sleeping chironomid midge</name>
    <dbReference type="NCBI Taxonomy" id="319348"/>
    <lineage>
        <taxon>Eukaryota</taxon>
        <taxon>Metazoa</taxon>
        <taxon>Ecdysozoa</taxon>
        <taxon>Arthropoda</taxon>
        <taxon>Hexapoda</taxon>
        <taxon>Insecta</taxon>
        <taxon>Pterygota</taxon>
        <taxon>Neoptera</taxon>
        <taxon>Endopterygota</taxon>
        <taxon>Diptera</taxon>
        <taxon>Nematocera</taxon>
        <taxon>Chironomoidea</taxon>
        <taxon>Chironomidae</taxon>
        <taxon>Chironominae</taxon>
        <taxon>Polypedilum</taxon>
        <taxon>Polypedilum</taxon>
    </lineage>
</organism>
<feature type="transmembrane region" description="Helical" evidence="5">
    <location>
        <begin position="411"/>
        <end position="431"/>
    </location>
</feature>
<evidence type="ECO:0000256" key="5">
    <source>
        <dbReference type="SAM" id="Phobius"/>
    </source>
</evidence>
<feature type="transmembrane region" description="Helical" evidence="5">
    <location>
        <begin position="289"/>
        <end position="306"/>
    </location>
</feature>
<dbReference type="Pfam" id="PF01740">
    <property type="entry name" value="STAS"/>
    <property type="match status" value="1"/>
</dbReference>
<evidence type="ECO:0000313" key="8">
    <source>
        <dbReference type="Proteomes" id="UP001107558"/>
    </source>
</evidence>
<evidence type="ECO:0000313" key="7">
    <source>
        <dbReference type="EMBL" id="KAG5669107.1"/>
    </source>
</evidence>
<evidence type="ECO:0000259" key="6">
    <source>
        <dbReference type="PROSITE" id="PS50801"/>
    </source>
</evidence>
<reference evidence="7" key="1">
    <citation type="submission" date="2021-03" db="EMBL/GenBank/DDBJ databases">
        <title>Chromosome level genome of the anhydrobiotic midge Polypedilum vanderplanki.</title>
        <authorList>
            <person name="Yoshida Y."/>
            <person name="Kikawada T."/>
            <person name="Gusev O."/>
        </authorList>
    </citation>
    <scope>NUCLEOTIDE SEQUENCE</scope>
    <source>
        <strain evidence="7">NIAS01</strain>
        <tissue evidence="7">Whole body or cell culture</tissue>
    </source>
</reference>
<evidence type="ECO:0000256" key="4">
    <source>
        <dbReference type="ARBA" id="ARBA00023136"/>
    </source>
</evidence>
<dbReference type="NCBIfam" id="TIGR00815">
    <property type="entry name" value="sulP"/>
    <property type="match status" value="1"/>
</dbReference>
<keyword evidence="8" id="KW-1185">Reference proteome</keyword>
<dbReference type="InterPro" id="IPR001902">
    <property type="entry name" value="SLC26A/SulP_fam"/>
</dbReference>
<dbReference type="Gene3D" id="3.30.750.24">
    <property type="entry name" value="STAS domain"/>
    <property type="match status" value="1"/>
</dbReference>
<feature type="transmembrane region" description="Helical" evidence="5">
    <location>
        <begin position="136"/>
        <end position="155"/>
    </location>
</feature>
<keyword evidence="2 5" id="KW-0812">Transmembrane</keyword>
<name>A0A9J6BHU9_POLVA</name>
<feature type="transmembrane region" description="Helical" evidence="5">
    <location>
        <begin position="334"/>
        <end position="354"/>
    </location>
</feature>
<keyword evidence="3 5" id="KW-1133">Transmembrane helix</keyword>
<accession>A0A9J6BHU9</accession>
<dbReference type="Pfam" id="PF00916">
    <property type="entry name" value="Sulfate_transp"/>
    <property type="match status" value="1"/>
</dbReference>
<dbReference type="InterPro" id="IPR036513">
    <property type="entry name" value="STAS_dom_sf"/>
</dbReference>
<dbReference type="GO" id="GO:0055085">
    <property type="term" value="P:transmembrane transport"/>
    <property type="evidence" value="ECO:0007669"/>
    <property type="project" value="InterPro"/>
</dbReference>